<dbReference type="RefSeq" id="WP_013786642.1">
    <property type="nucleotide sequence ID" value="NC_015554.1"/>
</dbReference>
<evidence type="ECO:0000256" key="3">
    <source>
        <dbReference type="ARBA" id="ARBA00023015"/>
    </source>
</evidence>
<keyword evidence="4 7" id="KW-0238">DNA-binding</keyword>
<accession>F5ZFX3</accession>
<gene>
    <name evidence="10" type="ordered locus">ambt_21250</name>
</gene>
<keyword evidence="5" id="KW-0804">Transcription</keyword>
<dbReference type="SUPFAM" id="SSF46894">
    <property type="entry name" value="C-terminal effector domain of the bipartite response regulators"/>
    <property type="match status" value="1"/>
</dbReference>
<proteinExistence type="predicted"/>
<keyword evidence="2" id="KW-0902">Two-component regulatory system</keyword>
<name>F5ZFX3_ALTNA</name>
<dbReference type="HOGENOM" id="CLU_000445_30_1_6"/>
<dbReference type="Gene3D" id="1.10.10.10">
    <property type="entry name" value="Winged helix-like DNA-binding domain superfamily/Winged helix DNA-binding domain"/>
    <property type="match status" value="1"/>
</dbReference>
<feature type="domain" description="Response regulatory" evidence="8">
    <location>
        <begin position="4"/>
        <end position="118"/>
    </location>
</feature>
<organism evidence="10 11">
    <name type="scientific">Alteromonas naphthalenivorans</name>
    <dbReference type="NCBI Taxonomy" id="715451"/>
    <lineage>
        <taxon>Bacteria</taxon>
        <taxon>Pseudomonadati</taxon>
        <taxon>Pseudomonadota</taxon>
        <taxon>Gammaproteobacteria</taxon>
        <taxon>Alteromonadales</taxon>
        <taxon>Alteromonadaceae</taxon>
        <taxon>Alteromonas/Salinimonas group</taxon>
        <taxon>Alteromonas</taxon>
    </lineage>
</organism>
<dbReference type="eggNOG" id="COG0745">
    <property type="taxonomic scope" value="Bacteria"/>
</dbReference>
<evidence type="ECO:0000259" key="8">
    <source>
        <dbReference type="PROSITE" id="PS50110"/>
    </source>
</evidence>
<dbReference type="KEGG" id="alt:ambt_21250"/>
<evidence type="ECO:0000256" key="4">
    <source>
        <dbReference type="ARBA" id="ARBA00023125"/>
    </source>
</evidence>
<dbReference type="SMART" id="SM00862">
    <property type="entry name" value="Trans_reg_C"/>
    <property type="match status" value="1"/>
</dbReference>
<dbReference type="Pfam" id="PF00486">
    <property type="entry name" value="Trans_reg_C"/>
    <property type="match status" value="1"/>
</dbReference>
<dbReference type="Proteomes" id="UP000000683">
    <property type="component" value="Chromosome"/>
</dbReference>
<evidence type="ECO:0000256" key="2">
    <source>
        <dbReference type="ARBA" id="ARBA00023012"/>
    </source>
</evidence>
<dbReference type="CDD" id="cd00383">
    <property type="entry name" value="trans_reg_C"/>
    <property type="match status" value="1"/>
</dbReference>
<dbReference type="SUPFAM" id="SSF52172">
    <property type="entry name" value="CheY-like"/>
    <property type="match status" value="1"/>
</dbReference>
<evidence type="ECO:0000259" key="9">
    <source>
        <dbReference type="PROSITE" id="PS51755"/>
    </source>
</evidence>
<dbReference type="GO" id="GO:0000976">
    <property type="term" value="F:transcription cis-regulatory region binding"/>
    <property type="evidence" value="ECO:0007669"/>
    <property type="project" value="TreeGrafter"/>
</dbReference>
<dbReference type="EMBL" id="CP002339">
    <property type="protein sequence ID" value="AEF05741.1"/>
    <property type="molecule type" value="Genomic_DNA"/>
</dbReference>
<dbReference type="PROSITE" id="PS50110">
    <property type="entry name" value="RESPONSE_REGULATORY"/>
    <property type="match status" value="1"/>
</dbReference>
<dbReference type="PROSITE" id="PS51755">
    <property type="entry name" value="OMPR_PHOB"/>
    <property type="match status" value="1"/>
</dbReference>
<dbReference type="OrthoDB" id="9802426at2"/>
<dbReference type="GO" id="GO:0005829">
    <property type="term" value="C:cytosol"/>
    <property type="evidence" value="ECO:0007669"/>
    <property type="project" value="TreeGrafter"/>
</dbReference>
<evidence type="ECO:0000313" key="10">
    <source>
        <dbReference type="EMBL" id="AEF05741.1"/>
    </source>
</evidence>
<keyword evidence="1 6" id="KW-0597">Phosphoprotein</keyword>
<feature type="domain" description="OmpR/PhoB-type" evidence="9">
    <location>
        <begin position="125"/>
        <end position="222"/>
    </location>
</feature>
<evidence type="ECO:0000256" key="7">
    <source>
        <dbReference type="PROSITE-ProRule" id="PRU01091"/>
    </source>
</evidence>
<dbReference type="GO" id="GO:0006355">
    <property type="term" value="P:regulation of DNA-templated transcription"/>
    <property type="evidence" value="ECO:0007669"/>
    <property type="project" value="InterPro"/>
</dbReference>
<dbReference type="SMART" id="SM00448">
    <property type="entry name" value="REC"/>
    <property type="match status" value="1"/>
</dbReference>
<dbReference type="InterPro" id="IPR011006">
    <property type="entry name" value="CheY-like_superfamily"/>
</dbReference>
<dbReference type="InterPro" id="IPR036388">
    <property type="entry name" value="WH-like_DNA-bd_sf"/>
</dbReference>
<keyword evidence="11" id="KW-1185">Reference proteome</keyword>
<evidence type="ECO:0000256" key="1">
    <source>
        <dbReference type="ARBA" id="ARBA00022553"/>
    </source>
</evidence>
<dbReference type="InterPro" id="IPR001789">
    <property type="entry name" value="Sig_transdc_resp-reg_receiver"/>
</dbReference>
<dbReference type="GO" id="GO:0000156">
    <property type="term" value="F:phosphorelay response regulator activity"/>
    <property type="evidence" value="ECO:0007669"/>
    <property type="project" value="TreeGrafter"/>
</dbReference>
<reference evidence="10 11" key="1">
    <citation type="journal article" date="2011" name="J. Bacteriol.">
        <title>Complete genome sequence of the polycyclic aromatic hydrocarbon-degrading bacterium Alteromonas sp. strain SN2.</title>
        <authorList>
            <person name="Jin H.M."/>
            <person name="Jeong H."/>
            <person name="Moon E.J."/>
            <person name="Math R.K."/>
            <person name="Lee K."/>
            <person name="Kim H.J."/>
            <person name="Jeon C.O."/>
            <person name="Oh T.K."/>
            <person name="Kim J.F."/>
        </authorList>
    </citation>
    <scope>NUCLEOTIDE SEQUENCE [LARGE SCALE GENOMIC DNA]</scope>
    <source>
        <strain evidence="11">JCM 17741 / KACC 18427 / KCTC 11700BP / SN2</strain>
    </source>
</reference>
<feature type="DNA-binding region" description="OmpR/PhoB-type" evidence="7">
    <location>
        <begin position="125"/>
        <end position="222"/>
    </location>
</feature>
<dbReference type="GO" id="GO:0032993">
    <property type="term" value="C:protein-DNA complex"/>
    <property type="evidence" value="ECO:0007669"/>
    <property type="project" value="TreeGrafter"/>
</dbReference>
<dbReference type="AlphaFoldDB" id="F5ZFX3"/>
<protein>
    <submittedName>
        <fullName evidence="10">DNA-binding response regulator ColR</fullName>
    </submittedName>
</protein>
<evidence type="ECO:0000256" key="5">
    <source>
        <dbReference type="ARBA" id="ARBA00023163"/>
    </source>
</evidence>
<evidence type="ECO:0000313" key="11">
    <source>
        <dbReference type="Proteomes" id="UP000000683"/>
    </source>
</evidence>
<dbReference type="Gene3D" id="3.40.50.2300">
    <property type="match status" value="1"/>
</dbReference>
<dbReference type="InterPro" id="IPR001867">
    <property type="entry name" value="OmpR/PhoB-type_DNA-bd"/>
</dbReference>
<dbReference type="CDD" id="cd17624">
    <property type="entry name" value="REC_OmpR_PmrA-like"/>
    <property type="match status" value="1"/>
</dbReference>
<dbReference type="Gene3D" id="6.10.250.690">
    <property type="match status" value="1"/>
</dbReference>
<dbReference type="InterPro" id="IPR039420">
    <property type="entry name" value="WalR-like"/>
</dbReference>
<evidence type="ECO:0000256" key="6">
    <source>
        <dbReference type="PROSITE-ProRule" id="PRU00169"/>
    </source>
</evidence>
<sequence>MNTRVLLIEDNVDLAKTIIQFLTLEGFDTDYVGNGHAGFNFAVKNKYDVFILDINLPGLDGLSVCQKLRSQGIDAPILMLTARGTLFDKLAGFDAGTDDYLIKPFALDELLARLRALAKRKSGQSLKLQVADLCMDIERKKVTRANNELILTPVCWTILEFLLRKSPNVVDRNDLVQTVWGDEPPGSNNLKVQIHKLRKIVDGDSKISLVETVRGHGFAIREPNEIPEEYP</sequence>
<feature type="modified residue" description="4-aspartylphosphate" evidence="6">
    <location>
        <position position="53"/>
    </location>
</feature>
<dbReference type="FunFam" id="3.40.50.2300:FF:000001">
    <property type="entry name" value="DNA-binding response regulator PhoB"/>
    <property type="match status" value="1"/>
</dbReference>
<dbReference type="PANTHER" id="PTHR48111">
    <property type="entry name" value="REGULATOR OF RPOS"/>
    <property type="match status" value="1"/>
</dbReference>
<dbReference type="Pfam" id="PF00072">
    <property type="entry name" value="Response_reg"/>
    <property type="match status" value="1"/>
</dbReference>
<keyword evidence="3" id="KW-0805">Transcription regulation</keyword>
<dbReference type="PANTHER" id="PTHR48111:SF22">
    <property type="entry name" value="REGULATOR OF RPOS"/>
    <property type="match status" value="1"/>
</dbReference>
<dbReference type="InterPro" id="IPR016032">
    <property type="entry name" value="Sig_transdc_resp-reg_C-effctor"/>
</dbReference>